<dbReference type="AlphaFoldDB" id="A0A1G2L0F4"/>
<reference evidence="2 3" key="1">
    <citation type="journal article" date="2016" name="Nat. Commun.">
        <title>Thousands of microbial genomes shed light on interconnected biogeochemical processes in an aquifer system.</title>
        <authorList>
            <person name="Anantharaman K."/>
            <person name="Brown C.T."/>
            <person name="Hug L.A."/>
            <person name="Sharon I."/>
            <person name="Castelle C.J."/>
            <person name="Probst A.J."/>
            <person name="Thomas B.C."/>
            <person name="Singh A."/>
            <person name="Wilkins M.J."/>
            <person name="Karaoz U."/>
            <person name="Brodie E.L."/>
            <person name="Williams K.H."/>
            <person name="Hubbard S.S."/>
            <person name="Banfield J.F."/>
        </authorList>
    </citation>
    <scope>NUCLEOTIDE SEQUENCE [LARGE SCALE GENOMIC DNA]</scope>
</reference>
<accession>A0A1G2L0F4</accession>
<evidence type="ECO:0000313" key="3">
    <source>
        <dbReference type="Proteomes" id="UP000177982"/>
    </source>
</evidence>
<evidence type="ECO:0000256" key="1">
    <source>
        <dbReference type="SAM" id="Phobius"/>
    </source>
</evidence>
<gene>
    <name evidence="2" type="ORF">A2934_04390</name>
</gene>
<keyword evidence="1" id="KW-0812">Transmembrane</keyword>
<comment type="caution">
    <text evidence="2">The sequence shown here is derived from an EMBL/GenBank/DDBJ whole genome shotgun (WGS) entry which is preliminary data.</text>
</comment>
<dbReference type="Proteomes" id="UP000177982">
    <property type="component" value="Unassembled WGS sequence"/>
</dbReference>
<organism evidence="2 3">
    <name type="scientific">Candidatus Sungbacteria bacterium RIFCSPLOWO2_01_FULL_47_10</name>
    <dbReference type="NCBI Taxonomy" id="1802276"/>
    <lineage>
        <taxon>Bacteria</taxon>
        <taxon>Candidatus Sungiibacteriota</taxon>
    </lineage>
</organism>
<sequence>MGWAEAPFVLVVGLLGGVLAFCIVLTGILAVFGTIPVLLVLFRQYKETGKIRFWNAVWEALF</sequence>
<feature type="transmembrane region" description="Helical" evidence="1">
    <location>
        <begin position="12"/>
        <end position="42"/>
    </location>
</feature>
<dbReference type="EMBL" id="MHQO01000059">
    <property type="protein sequence ID" value="OHA05168.1"/>
    <property type="molecule type" value="Genomic_DNA"/>
</dbReference>
<keyword evidence="1" id="KW-0472">Membrane</keyword>
<keyword evidence="1" id="KW-1133">Transmembrane helix</keyword>
<name>A0A1G2L0F4_9BACT</name>
<evidence type="ECO:0000313" key="2">
    <source>
        <dbReference type="EMBL" id="OHA05168.1"/>
    </source>
</evidence>
<protein>
    <submittedName>
        <fullName evidence="2">Uncharacterized protein</fullName>
    </submittedName>
</protein>
<proteinExistence type="predicted"/>